<dbReference type="EMBL" id="KP211876">
    <property type="protein sequence ID" value="ANV80167.1"/>
    <property type="molecule type" value="Genomic_DNA"/>
</dbReference>
<evidence type="ECO:0008006" key="4">
    <source>
        <dbReference type="Google" id="ProtNLM"/>
    </source>
</evidence>
<evidence type="ECO:0000313" key="3">
    <source>
        <dbReference type="EMBL" id="ANV80167.1"/>
    </source>
</evidence>
<proteinExistence type="predicted"/>
<organism evidence="3">
    <name type="scientific">uncultured Poseidoniia archaeon</name>
    <dbReference type="NCBI Taxonomy" id="1697135"/>
    <lineage>
        <taxon>Archaea</taxon>
        <taxon>Methanobacteriati</taxon>
        <taxon>Thermoplasmatota</taxon>
        <taxon>Candidatus Poseidoniia</taxon>
        <taxon>environmental samples</taxon>
    </lineage>
</organism>
<sequence>MGLLEKAGNVQTEEKKATKVVKAEKEAEKFNQAVAKAAKKVEPSPKESKKAAKVKKAKKPKKVKAPRAKKERILKQFPEGFDEVNKARSWFRTLVDLVVNFSLFSFYLLTNIVAGGASDLTYVLILSLILPIFNLVFMPYKTGRTVGQWITTTRYVNSRGKNPPFLYHLLKSSPVISYLSGAGAFLVLISASTEWTTGMTGVVVTLLLLFLLVPGDWLFKKFHQQSFGIWEFLFGGVWNARAQKGEGGTGNKLFQRLESLSDYTESKGWLEDKE</sequence>
<keyword evidence="2" id="KW-0472">Membrane</keyword>
<feature type="compositionally biased region" description="Basic and acidic residues" evidence="1">
    <location>
        <begin position="39"/>
        <end position="50"/>
    </location>
</feature>
<feature type="transmembrane region" description="Helical" evidence="2">
    <location>
        <begin position="94"/>
        <end position="114"/>
    </location>
</feature>
<reference evidence="3" key="2">
    <citation type="journal article" date="2015" name="ISME J.">
        <title>A new class of marine Euryarchaeota group II from the Mediterranean deep chlorophyll maximum.</title>
        <authorList>
            <person name="Martin-Cuadrado A.B."/>
            <person name="Garcia-Heredia I."/>
            <person name="Molto A.G."/>
            <person name="Lopez-Ubeda R."/>
            <person name="Kimes N."/>
            <person name="Lopez-Garcia P."/>
            <person name="Moreira D."/>
            <person name="Rodriguez-Valera F."/>
        </authorList>
    </citation>
    <scope>NUCLEOTIDE SEQUENCE</scope>
</reference>
<reference evidence="3" key="1">
    <citation type="submission" date="2014-11" db="EMBL/GenBank/DDBJ databases">
        <authorList>
            <person name="Zhu J."/>
            <person name="Qi W."/>
            <person name="Song R."/>
        </authorList>
    </citation>
    <scope>NUCLEOTIDE SEQUENCE</scope>
</reference>
<accession>A0A1B1TD08</accession>
<name>A0A1B1TD08_9ARCH</name>
<protein>
    <recommendedName>
        <fullName evidence="4">RDD domain-containing protein</fullName>
    </recommendedName>
</protein>
<feature type="transmembrane region" description="Helical" evidence="2">
    <location>
        <begin position="175"/>
        <end position="193"/>
    </location>
</feature>
<feature type="transmembrane region" description="Helical" evidence="2">
    <location>
        <begin position="199"/>
        <end position="219"/>
    </location>
</feature>
<keyword evidence="2" id="KW-0812">Transmembrane</keyword>
<evidence type="ECO:0000256" key="2">
    <source>
        <dbReference type="SAM" id="Phobius"/>
    </source>
</evidence>
<keyword evidence="2" id="KW-1133">Transmembrane helix</keyword>
<evidence type="ECO:0000256" key="1">
    <source>
        <dbReference type="SAM" id="MobiDB-lite"/>
    </source>
</evidence>
<feature type="transmembrane region" description="Helical" evidence="2">
    <location>
        <begin position="120"/>
        <end position="140"/>
    </location>
</feature>
<feature type="compositionally biased region" description="Basic residues" evidence="1">
    <location>
        <begin position="51"/>
        <end position="65"/>
    </location>
</feature>
<feature type="region of interest" description="Disordered" evidence="1">
    <location>
        <begin position="38"/>
        <end position="65"/>
    </location>
</feature>
<dbReference type="AlphaFoldDB" id="A0A1B1TD08"/>